<dbReference type="PIRSF" id="PIRSF016919">
    <property type="entry name" value="HupE_UreJ"/>
    <property type="match status" value="1"/>
</dbReference>
<evidence type="ECO:0000313" key="3">
    <source>
        <dbReference type="Proteomes" id="UP000231501"/>
    </source>
</evidence>
<dbReference type="OrthoDB" id="9808192at2"/>
<feature type="transmembrane region" description="Helical" evidence="1">
    <location>
        <begin position="186"/>
        <end position="204"/>
    </location>
</feature>
<evidence type="ECO:0000256" key="1">
    <source>
        <dbReference type="SAM" id="Phobius"/>
    </source>
</evidence>
<proteinExistence type="predicted"/>
<feature type="transmembrane region" description="Helical" evidence="1">
    <location>
        <begin position="153"/>
        <end position="174"/>
    </location>
</feature>
<dbReference type="InterPro" id="IPR007038">
    <property type="entry name" value="HupE_UreJ"/>
</dbReference>
<feature type="transmembrane region" description="Helical" evidence="1">
    <location>
        <begin position="127"/>
        <end position="147"/>
    </location>
</feature>
<reference evidence="2 3" key="1">
    <citation type="submission" date="2017-11" db="EMBL/GenBank/DDBJ databases">
        <title>Draft genome sequence of Mitsuaria sp. HWN-4.</title>
        <authorList>
            <person name="Gundlapally S.R."/>
        </authorList>
    </citation>
    <scope>NUCLEOTIDE SEQUENCE [LARGE SCALE GENOMIC DNA]</scope>
    <source>
        <strain evidence="2 3">HWN-4</strain>
    </source>
</reference>
<feature type="transmembrane region" description="Helical" evidence="1">
    <location>
        <begin position="100"/>
        <end position="120"/>
    </location>
</feature>
<sequence length="205" mass="20305">MTAAQALALTVAAVLPVFVFAHTGDGLLHEHGAPTAGAAFAAGFTHPFTGLDHLAAMLAVGLWSALTQTGRRMLAAPFAFAGLLLIGAMAGLWLGTEGLVVPGVEPTVAASVLTLGLVAASRWRLGATASAALVGVFAVFHGLAHGAELEGGAALAGMVVATALLHAAGLALGLRLRALAPVWSRTAGGAIALLGLGLLTRMVIA</sequence>
<keyword evidence="3" id="KW-1185">Reference proteome</keyword>
<dbReference type="EMBL" id="PEOG01000021">
    <property type="protein sequence ID" value="PIM53461.1"/>
    <property type="molecule type" value="Genomic_DNA"/>
</dbReference>
<feature type="transmembrane region" description="Helical" evidence="1">
    <location>
        <begin position="37"/>
        <end position="62"/>
    </location>
</feature>
<accession>A0A2G9CAJ7</accession>
<keyword evidence="1" id="KW-0472">Membrane</keyword>
<comment type="caution">
    <text evidence="2">The sequence shown here is derived from an EMBL/GenBank/DDBJ whole genome shotgun (WGS) entry which is preliminary data.</text>
</comment>
<organism evidence="2 3">
    <name type="scientific">Roseateles chitinivorans</name>
    <dbReference type="NCBI Taxonomy" id="2917965"/>
    <lineage>
        <taxon>Bacteria</taxon>
        <taxon>Pseudomonadati</taxon>
        <taxon>Pseudomonadota</taxon>
        <taxon>Betaproteobacteria</taxon>
        <taxon>Burkholderiales</taxon>
        <taxon>Sphaerotilaceae</taxon>
        <taxon>Roseateles</taxon>
    </lineage>
</organism>
<dbReference type="AlphaFoldDB" id="A0A2G9CAJ7"/>
<evidence type="ECO:0000313" key="2">
    <source>
        <dbReference type="EMBL" id="PIM53461.1"/>
    </source>
</evidence>
<feature type="transmembrane region" description="Helical" evidence="1">
    <location>
        <begin position="74"/>
        <end position="94"/>
    </location>
</feature>
<dbReference type="Proteomes" id="UP000231501">
    <property type="component" value="Unassembled WGS sequence"/>
</dbReference>
<keyword evidence="1" id="KW-0812">Transmembrane</keyword>
<gene>
    <name evidence="2" type="ORF">CS062_09640</name>
</gene>
<dbReference type="Pfam" id="PF04955">
    <property type="entry name" value="HupE_UreJ"/>
    <property type="match status" value="1"/>
</dbReference>
<protein>
    <submittedName>
        <fullName evidence="2">Urease accessory protein UreJ</fullName>
    </submittedName>
</protein>
<keyword evidence="1" id="KW-1133">Transmembrane helix</keyword>
<name>A0A2G9CAJ7_9BURK</name>